<feature type="repeat" description="TPR" evidence="3">
    <location>
        <begin position="133"/>
        <end position="166"/>
    </location>
</feature>
<dbReference type="PANTHER" id="PTHR45831">
    <property type="entry name" value="LD24721P"/>
    <property type="match status" value="1"/>
</dbReference>
<dbReference type="InterPro" id="IPR019734">
    <property type="entry name" value="TPR_rpt"/>
</dbReference>
<feature type="chain" id="PRO_5045363839" evidence="4">
    <location>
        <begin position="24"/>
        <end position="185"/>
    </location>
</feature>
<keyword evidence="2 3" id="KW-0802">TPR repeat</keyword>
<dbReference type="SUPFAM" id="SSF48452">
    <property type="entry name" value="TPR-like"/>
    <property type="match status" value="1"/>
</dbReference>
<protein>
    <submittedName>
        <fullName evidence="5">Tetratricopeptide (TPR) repeat protein</fullName>
    </submittedName>
</protein>
<dbReference type="InterPro" id="IPR011990">
    <property type="entry name" value="TPR-like_helical_dom_sf"/>
</dbReference>
<keyword evidence="1" id="KW-0677">Repeat</keyword>
<sequence>MTRRISLIVAFVALSLLSAPAVAEQGDGRLDSLFGDLLGTSDQVAAEAVQDRIWDIWLEHPQEDVVFLMREGVQNLNADRYAEALAAFDAVVARDPNYAEGWDKRANAEYLLGNYDNAVRDIGRALALEPRHFGALAGLGLVYLAIDEPAGALRAFNAALAINPHLDGVRQQATKIRQQMAGSAL</sequence>
<dbReference type="EMBL" id="JAGINP010000005">
    <property type="protein sequence ID" value="MBP2292007.1"/>
    <property type="molecule type" value="Genomic_DNA"/>
</dbReference>
<name>A0ABS4SHF0_9PROT</name>
<evidence type="ECO:0000313" key="5">
    <source>
        <dbReference type="EMBL" id="MBP2292007.1"/>
    </source>
</evidence>
<dbReference type="PROSITE" id="PS50005">
    <property type="entry name" value="TPR"/>
    <property type="match status" value="2"/>
</dbReference>
<keyword evidence="4" id="KW-0732">Signal</keyword>
<dbReference type="InterPro" id="IPR047150">
    <property type="entry name" value="SGT"/>
</dbReference>
<dbReference type="RefSeq" id="WP_209765796.1">
    <property type="nucleotide sequence ID" value="NZ_JAGINP010000005.1"/>
</dbReference>
<evidence type="ECO:0000313" key="6">
    <source>
        <dbReference type="Proteomes" id="UP000781958"/>
    </source>
</evidence>
<accession>A0ABS4SHF0</accession>
<dbReference type="PANTHER" id="PTHR45831:SF2">
    <property type="entry name" value="LD24721P"/>
    <property type="match status" value="1"/>
</dbReference>
<evidence type="ECO:0000256" key="4">
    <source>
        <dbReference type="SAM" id="SignalP"/>
    </source>
</evidence>
<reference evidence="5 6" key="1">
    <citation type="submission" date="2021-03" db="EMBL/GenBank/DDBJ databases">
        <title>Genomic Encyclopedia of Type Strains, Phase III (KMG-III): the genomes of soil and plant-associated and newly described type strains.</title>
        <authorList>
            <person name="Whitman W."/>
        </authorList>
    </citation>
    <scope>NUCLEOTIDE SEQUENCE [LARGE SCALE GENOMIC DNA]</scope>
    <source>
        <strain evidence="5 6">IMMIB AFH-6</strain>
    </source>
</reference>
<dbReference type="SMART" id="SM00028">
    <property type="entry name" value="TPR"/>
    <property type="match status" value="3"/>
</dbReference>
<feature type="signal peptide" evidence="4">
    <location>
        <begin position="1"/>
        <end position="23"/>
    </location>
</feature>
<feature type="repeat" description="TPR" evidence="3">
    <location>
        <begin position="99"/>
        <end position="132"/>
    </location>
</feature>
<dbReference type="Proteomes" id="UP000781958">
    <property type="component" value="Unassembled WGS sequence"/>
</dbReference>
<gene>
    <name evidence="5" type="ORF">J2851_001768</name>
</gene>
<evidence type="ECO:0000256" key="3">
    <source>
        <dbReference type="PROSITE-ProRule" id="PRU00339"/>
    </source>
</evidence>
<comment type="caution">
    <text evidence="5">The sequence shown here is derived from an EMBL/GenBank/DDBJ whole genome shotgun (WGS) entry which is preliminary data.</text>
</comment>
<dbReference type="Gene3D" id="1.25.40.10">
    <property type="entry name" value="Tetratricopeptide repeat domain"/>
    <property type="match status" value="1"/>
</dbReference>
<keyword evidence="6" id="KW-1185">Reference proteome</keyword>
<evidence type="ECO:0000256" key="1">
    <source>
        <dbReference type="ARBA" id="ARBA00022737"/>
    </source>
</evidence>
<proteinExistence type="predicted"/>
<dbReference type="Pfam" id="PF13432">
    <property type="entry name" value="TPR_16"/>
    <property type="match status" value="1"/>
</dbReference>
<evidence type="ECO:0000256" key="2">
    <source>
        <dbReference type="ARBA" id="ARBA00022803"/>
    </source>
</evidence>
<organism evidence="5 6">
    <name type="scientific">Azospirillum rugosum</name>
    <dbReference type="NCBI Taxonomy" id="416170"/>
    <lineage>
        <taxon>Bacteria</taxon>
        <taxon>Pseudomonadati</taxon>
        <taxon>Pseudomonadota</taxon>
        <taxon>Alphaproteobacteria</taxon>
        <taxon>Rhodospirillales</taxon>
        <taxon>Azospirillaceae</taxon>
        <taxon>Azospirillum</taxon>
    </lineage>
</organism>